<protein>
    <recommendedName>
        <fullName evidence="4">Tail assembly chaperone</fullName>
    </recommendedName>
</protein>
<sequence length="224" mass="25422">MANIDGYQLQQRDILVYPEIWDDKKKTLKPIKSMAELDLHEVLDSITLAVEAGALDNYKWPQQIFAKKSAFEDFIEQLSEYDDFYRITDRWWWALATICEGGDEEGFVSSSEIARELLVKAMEDGKLDNFGKKSPSHKFSVEECIAASLSISRDCGSGYNLLSQDERVKAQDISSYGRYYTQRATKAEHTAAYQEGVVLEKQKRAAEKAASKKTTTRKAGKQHA</sequence>
<organism evidence="2 3">
    <name type="scientific">Rhodoferax saidenbachensis</name>
    <dbReference type="NCBI Taxonomy" id="1484693"/>
    <lineage>
        <taxon>Bacteria</taxon>
        <taxon>Pseudomonadati</taxon>
        <taxon>Pseudomonadota</taxon>
        <taxon>Betaproteobacteria</taxon>
        <taxon>Burkholderiales</taxon>
        <taxon>Comamonadaceae</taxon>
        <taxon>Rhodoferax</taxon>
    </lineage>
</organism>
<accession>A0ABU1ZSP6</accession>
<dbReference type="RefSeq" id="WP_310344594.1">
    <property type="nucleotide sequence ID" value="NZ_JAVDXO010000008.1"/>
</dbReference>
<reference evidence="2 3" key="1">
    <citation type="submission" date="2023-07" db="EMBL/GenBank/DDBJ databases">
        <title>Sorghum-associated microbial communities from plants grown in Nebraska, USA.</title>
        <authorList>
            <person name="Schachtman D."/>
        </authorList>
    </citation>
    <scope>NUCLEOTIDE SEQUENCE [LARGE SCALE GENOMIC DNA]</scope>
    <source>
        <strain evidence="2 3">BE308</strain>
    </source>
</reference>
<proteinExistence type="predicted"/>
<dbReference type="EMBL" id="JAVDXO010000008">
    <property type="protein sequence ID" value="MDR7307946.1"/>
    <property type="molecule type" value="Genomic_DNA"/>
</dbReference>
<comment type="caution">
    <text evidence="2">The sequence shown here is derived from an EMBL/GenBank/DDBJ whole genome shotgun (WGS) entry which is preliminary data.</text>
</comment>
<evidence type="ECO:0000256" key="1">
    <source>
        <dbReference type="SAM" id="MobiDB-lite"/>
    </source>
</evidence>
<keyword evidence="3" id="KW-1185">Reference proteome</keyword>
<dbReference type="Proteomes" id="UP001268089">
    <property type="component" value="Unassembled WGS sequence"/>
</dbReference>
<gene>
    <name evidence="2" type="ORF">J2X15_003251</name>
</gene>
<feature type="compositionally biased region" description="Basic residues" evidence="1">
    <location>
        <begin position="214"/>
        <end position="224"/>
    </location>
</feature>
<evidence type="ECO:0008006" key="4">
    <source>
        <dbReference type="Google" id="ProtNLM"/>
    </source>
</evidence>
<evidence type="ECO:0000313" key="3">
    <source>
        <dbReference type="Proteomes" id="UP001268089"/>
    </source>
</evidence>
<evidence type="ECO:0000313" key="2">
    <source>
        <dbReference type="EMBL" id="MDR7307946.1"/>
    </source>
</evidence>
<feature type="region of interest" description="Disordered" evidence="1">
    <location>
        <begin position="204"/>
        <end position="224"/>
    </location>
</feature>
<name>A0ABU1ZSP6_9BURK</name>